<feature type="transmembrane region" description="Helical" evidence="1">
    <location>
        <begin position="57"/>
        <end position="78"/>
    </location>
</feature>
<feature type="transmembrane region" description="Helical" evidence="1">
    <location>
        <begin position="98"/>
        <end position="117"/>
    </location>
</feature>
<feature type="transmembrane region" description="Helical" evidence="1">
    <location>
        <begin position="6"/>
        <end position="21"/>
    </location>
</feature>
<dbReference type="InterPro" id="IPR051599">
    <property type="entry name" value="Cell_Envelope_Assoc"/>
</dbReference>
<dbReference type="Pfam" id="PF02698">
    <property type="entry name" value="DUF218"/>
    <property type="match status" value="1"/>
</dbReference>
<evidence type="ECO:0000256" key="1">
    <source>
        <dbReference type="SAM" id="Phobius"/>
    </source>
</evidence>
<dbReference type="PANTHER" id="PTHR30336:SF18">
    <property type="entry name" value="MEMBRANE PROTEIN"/>
    <property type="match status" value="1"/>
</dbReference>
<accession>A0A2P2BRY0</accession>
<protein>
    <submittedName>
        <fullName evidence="3">Integral membrane protein</fullName>
    </submittedName>
</protein>
<dbReference type="Gene3D" id="3.40.50.620">
    <property type="entry name" value="HUPs"/>
    <property type="match status" value="1"/>
</dbReference>
<dbReference type="InterPro" id="IPR014729">
    <property type="entry name" value="Rossmann-like_a/b/a_fold"/>
</dbReference>
<dbReference type="Proteomes" id="UP000245695">
    <property type="component" value="Chromosome 1"/>
</dbReference>
<feature type="transmembrane region" description="Helical" evidence="1">
    <location>
        <begin position="307"/>
        <end position="330"/>
    </location>
</feature>
<evidence type="ECO:0000259" key="2">
    <source>
        <dbReference type="Pfam" id="PF02698"/>
    </source>
</evidence>
<dbReference type="CDD" id="cd06259">
    <property type="entry name" value="YdcF-like"/>
    <property type="match status" value="1"/>
</dbReference>
<organism evidence="3 4">
    <name type="scientific">Romboutsia hominis</name>
    <dbReference type="NCBI Taxonomy" id="1507512"/>
    <lineage>
        <taxon>Bacteria</taxon>
        <taxon>Bacillati</taxon>
        <taxon>Bacillota</taxon>
        <taxon>Clostridia</taxon>
        <taxon>Peptostreptococcales</taxon>
        <taxon>Peptostreptococcaceae</taxon>
        <taxon>Romboutsia</taxon>
    </lineage>
</organism>
<dbReference type="GO" id="GO:0005886">
    <property type="term" value="C:plasma membrane"/>
    <property type="evidence" value="ECO:0007669"/>
    <property type="project" value="TreeGrafter"/>
</dbReference>
<dbReference type="InterPro" id="IPR003848">
    <property type="entry name" value="DUF218"/>
</dbReference>
<dbReference type="AlphaFoldDB" id="A0A2P2BRY0"/>
<sequence length="338" mass="38173">MNTLLFTSIIIILSGTILFLVEKRSFLTGLILIIGFLGITFYTLATLSDKSNIANTLILLIVYGLIPILVVICAFLFIKNGRSMIKKEGKKLANLLSLIIGIYIFIMIFFSYVLIYHGNKLNVFTYMVIISKIVMSVYLGFMFISYLIYSYIYQVIPVRNNINYIIVLGSGLIGDRVPPLLKSRLDKGIDIYKDQKDRGNLPKIIVSGGQGPDELVSEAYAMKKYLISQGINNEDIIAEDKSTTTYENMKFSKAIMDKSGNYKCIFVTNNYHVFRASIFARKVGLKANGVGAPTAFYFLPSALIREFIAILFIYKWLNIIIILLYLVLVINSLLPINF</sequence>
<dbReference type="PANTHER" id="PTHR30336">
    <property type="entry name" value="INNER MEMBRANE PROTEIN, PROBABLE PERMEASE"/>
    <property type="match status" value="1"/>
</dbReference>
<evidence type="ECO:0000313" key="4">
    <source>
        <dbReference type="Proteomes" id="UP000245695"/>
    </source>
</evidence>
<dbReference type="KEGG" id="rhom:FRIFI_1602"/>
<feature type="domain" description="DUF218" evidence="2">
    <location>
        <begin position="164"/>
        <end position="308"/>
    </location>
</feature>
<keyword evidence="1" id="KW-0472">Membrane</keyword>
<name>A0A2P2BRY0_9FIRM</name>
<reference evidence="3 4" key="1">
    <citation type="submission" date="2014-09" db="EMBL/GenBank/DDBJ databases">
        <authorList>
            <person name="Hornung B.V."/>
        </authorList>
    </citation>
    <scope>NUCLEOTIDE SEQUENCE [LARGE SCALE GENOMIC DNA]</scope>
    <source>
        <strain evidence="3 4">FRIFI</strain>
    </source>
</reference>
<dbReference type="GO" id="GO:0043164">
    <property type="term" value="P:Gram-negative-bacterium-type cell wall biogenesis"/>
    <property type="evidence" value="ECO:0007669"/>
    <property type="project" value="TreeGrafter"/>
</dbReference>
<feature type="transmembrane region" description="Helical" evidence="1">
    <location>
        <begin position="26"/>
        <end position="45"/>
    </location>
</feature>
<gene>
    <name evidence="3" type="ORF">FRIFI_1602</name>
</gene>
<keyword evidence="4" id="KW-1185">Reference proteome</keyword>
<proteinExistence type="predicted"/>
<dbReference type="EMBL" id="LN650648">
    <property type="protein sequence ID" value="CEI73135.1"/>
    <property type="molecule type" value="Genomic_DNA"/>
</dbReference>
<evidence type="ECO:0000313" key="3">
    <source>
        <dbReference type="EMBL" id="CEI73135.1"/>
    </source>
</evidence>
<feature type="transmembrane region" description="Helical" evidence="1">
    <location>
        <begin position="123"/>
        <end position="149"/>
    </location>
</feature>
<dbReference type="RefSeq" id="WP_166505552.1">
    <property type="nucleotide sequence ID" value="NZ_LN650648.1"/>
</dbReference>
<keyword evidence="1" id="KW-0812">Transmembrane</keyword>
<dbReference type="GO" id="GO:0000270">
    <property type="term" value="P:peptidoglycan metabolic process"/>
    <property type="evidence" value="ECO:0007669"/>
    <property type="project" value="TreeGrafter"/>
</dbReference>
<keyword evidence="1" id="KW-1133">Transmembrane helix</keyword>